<name>A0A2N9LEC4_9BACT</name>
<protein>
    <recommendedName>
        <fullName evidence="2">CAAX prenyl protease 2/Lysostaphin resistance protein A-like domain-containing protein</fullName>
    </recommendedName>
</protein>
<feature type="transmembrane region" description="Helical" evidence="1">
    <location>
        <begin position="142"/>
        <end position="160"/>
    </location>
</feature>
<dbReference type="InterPro" id="IPR003675">
    <property type="entry name" value="Rce1/LyrA-like_dom"/>
</dbReference>
<keyword evidence="1" id="KW-0812">Transmembrane</keyword>
<feature type="transmembrane region" description="Helical" evidence="1">
    <location>
        <begin position="76"/>
        <end position="97"/>
    </location>
</feature>
<organism evidence="3 4">
    <name type="scientific">Candidatus Sulfuritelmatomonas gaucii</name>
    <dbReference type="NCBI Taxonomy" id="2043161"/>
    <lineage>
        <taxon>Bacteria</taxon>
        <taxon>Pseudomonadati</taxon>
        <taxon>Acidobacteriota</taxon>
        <taxon>Terriglobia</taxon>
        <taxon>Terriglobales</taxon>
        <taxon>Acidobacteriaceae</taxon>
        <taxon>Candidatus Sulfuritelmatomonas</taxon>
    </lineage>
</organism>
<dbReference type="GO" id="GO:0080120">
    <property type="term" value="P:CAAX-box protein maturation"/>
    <property type="evidence" value="ECO:0007669"/>
    <property type="project" value="UniProtKB-ARBA"/>
</dbReference>
<dbReference type="AlphaFoldDB" id="A0A2N9LEC4"/>
<evidence type="ECO:0000313" key="3">
    <source>
        <dbReference type="EMBL" id="SPE21631.1"/>
    </source>
</evidence>
<dbReference type="Pfam" id="PF02517">
    <property type="entry name" value="Rce1-like"/>
    <property type="match status" value="1"/>
</dbReference>
<dbReference type="EMBL" id="OKRB01000089">
    <property type="protein sequence ID" value="SPE21631.1"/>
    <property type="molecule type" value="Genomic_DNA"/>
</dbReference>
<dbReference type="Proteomes" id="UP000239735">
    <property type="component" value="Unassembled WGS sequence"/>
</dbReference>
<keyword evidence="1" id="KW-1133">Transmembrane helix</keyword>
<feature type="domain" description="CAAX prenyl protease 2/Lysostaphin resistance protein A-like" evidence="2">
    <location>
        <begin position="128"/>
        <end position="198"/>
    </location>
</feature>
<accession>A0A2N9LEC4</accession>
<evidence type="ECO:0000256" key="1">
    <source>
        <dbReference type="SAM" id="Phobius"/>
    </source>
</evidence>
<dbReference type="GO" id="GO:0004175">
    <property type="term" value="F:endopeptidase activity"/>
    <property type="evidence" value="ECO:0007669"/>
    <property type="project" value="UniProtKB-ARBA"/>
</dbReference>
<evidence type="ECO:0000313" key="4">
    <source>
        <dbReference type="Proteomes" id="UP000239735"/>
    </source>
</evidence>
<feature type="transmembrane region" description="Helical" evidence="1">
    <location>
        <begin position="188"/>
        <end position="206"/>
    </location>
</feature>
<gene>
    <name evidence="3" type="ORF">SBA5_320003</name>
</gene>
<reference evidence="4" key="1">
    <citation type="submission" date="2018-02" db="EMBL/GenBank/DDBJ databases">
        <authorList>
            <person name="Hausmann B."/>
        </authorList>
    </citation>
    <scope>NUCLEOTIDE SEQUENCE [LARGE SCALE GENOMIC DNA]</scope>
    <source>
        <strain evidence="4">Peat soil MAG SbA5</strain>
    </source>
</reference>
<evidence type="ECO:0000259" key="2">
    <source>
        <dbReference type="Pfam" id="PF02517"/>
    </source>
</evidence>
<feature type="transmembrane region" description="Helical" evidence="1">
    <location>
        <begin position="166"/>
        <end position="183"/>
    </location>
</feature>
<dbReference type="OrthoDB" id="116805at2"/>
<sequence length="257" mass="28548">MEQAASPSPAEQVPVPTRSKGRDWIEILVAYGLILAVEWTPRPTQRVLWVIAVLGVALIVWRSFDGWRAMGFCAANFGRSLWIAGAALLLAVTALVIAAKGHTLLLPDGVLAFVETYFAYAIFSGVQQFLLQGVFLLRFLRVIPRPTLAALTAALFFASAHVPNPVLVPLTLIWGFAACLLFLRYRNIYPLMIAHAILGITIAMTVPGPADHNMRVGLGYLTYSRHHARHLQRFGRPKFLRIDHRVFAEQESARPRS</sequence>
<feature type="transmembrane region" description="Helical" evidence="1">
    <location>
        <begin position="47"/>
        <end position="64"/>
    </location>
</feature>
<proteinExistence type="predicted"/>
<keyword evidence="1" id="KW-0472">Membrane</keyword>